<keyword evidence="3" id="KW-1185">Reference proteome</keyword>
<reference evidence="2 3" key="1">
    <citation type="submission" date="2018-06" db="EMBL/GenBank/DDBJ databases">
        <title>Genomic Encyclopedia of Type Strains, Phase IV (KMG-IV): sequencing the most valuable type-strain genomes for metagenomic binning, comparative biology and taxonomic classification.</title>
        <authorList>
            <person name="Goeker M."/>
        </authorList>
    </citation>
    <scope>NUCLEOTIDE SEQUENCE [LARGE SCALE GENOMIC DNA]</scope>
    <source>
        <strain evidence="2 3">DSM 24875</strain>
    </source>
</reference>
<evidence type="ECO:0000256" key="1">
    <source>
        <dbReference type="SAM" id="MobiDB-lite"/>
    </source>
</evidence>
<dbReference type="AlphaFoldDB" id="A0A366EF81"/>
<feature type="compositionally biased region" description="Basic and acidic residues" evidence="1">
    <location>
        <begin position="22"/>
        <end position="33"/>
    </location>
</feature>
<protein>
    <submittedName>
        <fullName evidence="2">Uncharacterized protein</fullName>
    </submittedName>
</protein>
<evidence type="ECO:0000313" key="2">
    <source>
        <dbReference type="EMBL" id="RBP01067.1"/>
    </source>
</evidence>
<name>A0A366EF81_9HYPH</name>
<accession>A0A366EF81</accession>
<comment type="caution">
    <text evidence="2">The sequence shown here is derived from an EMBL/GenBank/DDBJ whole genome shotgun (WGS) entry which is preliminary data.</text>
</comment>
<dbReference type="Proteomes" id="UP000253529">
    <property type="component" value="Unassembled WGS sequence"/>
</dbReference>
<organism evidence="2 3">
    <name type="scientific">Roseiarcus fermentans</name>
    <dbReference type="NCBI Taxonomy" id="1473586"/>
    <lineage>
        <taxon>Bacteria</taxon>
        <taxon>Pseudomonadati</taxon>
        <taxon>Pseudomonadota</taxon>
        <taxon>Alphaproteobacteria</taxon>
        <taxon>Hyphomicrobiales</taxon>
        <taxon>Roseiarcaceae</taxon>
        <taxon>Roseiarcus</taxon>
    </lineage>
</organism>
<feature type="region of interest" description="Disordered" evidence="1">
    <location>
        <begin position="1"/>
        <end position="33"/>
    </location>
</feature>
<proteinExistence type="predicted"/>
<dbReference type="RefSeq" id="WP_113893934.1">
    <property type="nucleotide sequence ID" value="NZ_QNRK01000059.1"/>
</dbReference>
<evidence type="ECO:0000313" key="3">
    <source>
        <dbReference type="Proteomes" id="UP000253529"/>
    </source>
</evidence>
<feature type="compositionally biased region" description="Basic residues" evidence="1">
    <location>
        <begin position="1"/>
        <end position="13"/>
    </location>
</feature>
<gene>
    <name evidence="2" type="ORF">DFR50_15912</name>
</gene>
<sequence length="190" mass="20520">MSAKPRKSGKAARTRPAASADHPVDATPERRARAREAGAVLARGEGRSRRLLEPFDLMRANRVLAPHDPKLNDIRWLTGEALRRTHHRAQIVGPKSVDLAGGPGGAFGPRPGLPQSEAALHARDRLRAAETRVGPHAWPLVVRIVIAGGALRDCRALVPELATPWRADAVLTDRLRVALDQIGALMGVTR</sequence>
<dbReference type="EMBL" id="QNRK01000059">
    <property type="protein sequence ID" value="RBP01067.1"/>
    <property type="molecule type" value="Genomic_DNA"/>
</dbReference>